<feature type="compositionally biased region" description="Polar residues" evidence="6">
    <location>
        <begin position="529"/>
        <end position="538"/>
    </location>
</feature>
<dbReference type="Proteomes" id="UP000053342">
    <property type="component" value="Unassembled WGS sequence"/>
</dbReference>
<dbReference type="InterPro" id="IPR007219">
    <property type="entry name" value="XnlR_reg_dom"/>
</dbReference>
<organism evidence="8 9">
    <name type="scientific">Exophiala oligosperma</name>
    <dbReference type="NCBI Taxonomy" id="215243"/>
    <lineage>
        <taxon>Eukaryota</taxon>
        <taxon>Fungi</taxon>
        <taxon>Dikarya</taxon>
        <taxon>Ascomycota</taxon>
        <taxon>Pezizomycotina</taxon>
        <taxon>Eurotiomycetes</taxon>
        <taxon>Chaetothyriomycetidae</taxon>
        <taxon>Chaetothyriales</taxon>
        <taxon>Herpotrichiellaceae</taxon>
        <taxon>Exophiala</taxon>
    </lineage>
</organism>
<name>A0A0D2D6M1_9EURO</name>
<evidence type="ECO:0000256" key="5">
    <source>
        <dbReference type="ARBA" id="ARBA00023242"/>
    </source>
</evidence>
<reference evidence="8 9" key="1">
    <citation type="submission" date="2015-01" db="EMBL/GenBank/DDBJ databases">
        <title>The Genome Sequence of Exophiala oligosperma CBS72588.</title>
        <authorList>
            <consortium name="The Broad Institute Genomics Platform"/>
            <person name="Cuomo C."/>
            <person name="de Hoog S."/>
            <person name="Gorbushina A."/>
            <person name="Stielow B."/>
            <person name="Teixiera M."/>
            <person name="Abouelleil A."/>
            <person name="Chapman S.B."/>
            <person name="Priest M."/>
            <person name="Young S.K."/>
            <person name="Wortman J."/>
            <person name="Nusbaum C."/>
            <person name="Birren B."/>
        </authorList>
    </citation>
    <scope>NUCLEOTIDE SEQUENCE [LARGE SCALE GENOMIC DNA]</scope>
    <source>
        <strain evidence="8 9">CBS 72588</strain>
    </source>
</reference>
<evidence type="ECO:0000313" key="9">
    <source>
        <dbReference type="Proteomes" id="UP000053342"/>
    </source>
</evidence>
<keyword evidence="3" id="KW-0238">DNA-binding</keyword>
<dbReference type="RefSeq" id="XP_016259064.1">
    <property type="nucleotide sequence ID" value="XM_016410042.1"/>
</dbReference>
<dbReference type="GO" id="GO:0006351">
    <property type="term" value="P:DNA-templated transcription"/>
    <property type="evidence" value="ECO:0007669"/>
    <property type="project" value="InterPro"/>
</dbReference>
<protein>
    <recommendedName>
        <fullName evidence="7">Zn(2)-C6 fungal-type domain-containing protein</fullName>
    </recommendedName>
</protein>
<evidence type="ECO:0000259" key="7">
    <source>
        <dbReference type="PROSITE" id="PS50048"/>
    </source>
</evidence>
<keyword evidence="1" id="KW-0479">Metal-binding</keyword>
<accession>A0A0D2D6M1</accession>
<evidence type="ECO:0000256" key="6">
    <source>
        <dbReference type="SAM" id="MobiDB-lite"/>
    </source>
</evidence>
<feature type="region of interest" description="Disordered" evidence="6">
    <location>
        <begin position="529"/>
        <end position="552"/>
    </location>
</feature>
<dbReference type="AlphaFoldDB" id="A0A0D2D6M1"/>
<evidence type="ECO:0000256" key="2">
    <source>
        <dbReference type="ARBA" id="ARBA00023015"/>
    </source>
</evidence>
<evidence type="ECO:0000256" key="4">
    <source>
        <dbReference type="ARBA" id="ARBA00023163"/>
    </source>
</evidence>
<dbReference type="SMART" id="SM00066">
    <property type="entry name" value="GAL4"/>
    <property type="match status" value="1"/>
</dbReference>
<dbReference type="HOGENOM" id="CLU_025509_0_0_1"/>
<dbReference type="OrthoDB" id="10018191at2759"/>
<dbReference type="PROSITE" id="PS50048">
    <property type="entry name" value="ZN2_CY6_FUNGAL_2"/>
    <property type="match status" value="1"/>
</dbReference>
<keyword evidence="2" id="KW-0805">Transcription regulation</keyword>
<feature type="domain" description="Zn(2)-C6 fungal-type" evidence="7">
    <location>
        <begin position="20"/>
        <end position="50"/>
    </location>
</feature>
<dbReference type="Pfam" id="PF00172">
    <property type="entry name" value="Zn_clus"/>
    <property type="match status" value="1"/>
</dbReference>
<dbReference type="STRING" id="215243.A0A0D2D6M1"/>
<dbReference type="InterPro" id="IPR050987">
    <property type="entry name" value="AtrR-like"/>
</dbReference>
<dbReference type="InterPro" id="IPR001138">
    <property type="entry name" value="Zn2Cys6_DnaBD"/>
</dbReference>
<keyword evidence="5" id="KW-0539">Nucleus</keyword>
<keyword evidence="4" id="KW-0804">Transcription</keyword>
<dbReference type="GO" id="GO:0008270">
    <property type="term" value="F:zinc ion binding"/>
    <property type="evidence" value="ECO:0007669"/>
    <property type="project" value="InterPro"/>
</dbReference>
<dbReference type="PANTHER" id="PTHR46910:SF1">
    <property type="entry name" value="MISCELLANEOUS ZN(II)2CYS6 TRANSCRIPTION FACTOR (EUROFUNG)-RELATED"/>
    <property type="match status" value="1"/>
</dbReference>
<dbReference type="GO" id="GO:0000981">
    <property type="term" value="F:DNA-binding transcription factor activity, RNA polymerase II-specific"/>
    <property type="evidence" value="ECO:0007669"/>
    <property type="project" value="InterPro"/>
</dbReference>
<dbReference type="PANTHER" id="PTHR46910">
    <property type="entry name" value="TRANSCRIPTION FACTOR PDR1"/>
    <property type="match status" value="1"/>
</dbReference>
<dbReference type="VEuPathDB" id="FungiDB:PV06_08678"/>
<keyword evidence="9" id="KW-1185">Reference proteome</keyword>
<dbReference type="CDD" id="cd00067">
    <property type="entry name" value="GAL4"/>
    <property type="match status" value="1"/>
</dbReference>
<dbReference type="Pfam" id="PF04082">
    <property type="entry name" value="Fungal_trans"/>
    <property type="match status" value="1"/>
</dbReference>
<dbReference type="Gene3D" id="4.10.240.10">
    <property type="entry name" value="Zn(2)-C6 fungal-type DNA-binding domain"/>
    <property type="match status" value="1"/>
</dbReference>
<dbReference type="EMBL" id="KN847340">
    <property type="protein sequence ID" value="KIW38848.1"/>
    <property type="molecule type" value="Genomic_DNA"/>
</dbReference>
<evidence type="ECO:0000256" key="3">
    <source>
        <dbReference type="ARBA" id="ARBA00023125"/>
    </source>
</evidence>
<dbReference type="GeneID" id="27360752"/>
<dbReference type="InterPro" id="IPR036864">
    <property type="entry name" value="Zn2-C6_fun-type_DNA-bd_sf"/>
</dbReference>
<sequence>MKVLHPEARENLKRPRSTVACDSCCANKVKCDVDRPPCRRCTIKRISCTFDRPLQRVKPSLSTTKTGTEPAAAGNILSSFDSRTTPHVHAEIGGTDEVMTPSHSSNVRFIDSPEVNQIADSYCPTLPPFDGTIEPLAAHSSAGNIAGGIELPQEDGPFSSFSGNLFAWQDEGVEPSYQDVIFPSIFEVSENVAADYNFDLFTEDLLRLHASESLPGTFASDLMSFNGTGMATSPLRLDYSYGNALQENQNMELEAANVAAERLKESTNATFVSRPQSPGVLTEQSQWMKSLVAQGRPSFDRDVINAFLALFEDNISAFFPGSGQTKFTRESPRHIYLAMAGVGGCFCSIEGSTQVAKWFYYNARRELFTDVYHSRRRTFDEKLCVIQTFCLLELFGYLCGDQRAYELTEVWHLEMLQIARQFGLWTSAKSDSEERQSGIIHILYTLECYRTIILQRPAMFYAPTAQPAPSSFPFSSSWWLGPKEESLETTLQSIASHGTSTKRIKSSSMSFLSLCAISLSASQSTCIGNLEPSQSSEQDISKKGDQGAPSQDHSTRKFFEMLLNNWRCSHAIAPEPSTMMLFHLLHLNIYVSLSSLQDVEQWNLRHRCFYSDEDKAKSLWHAGHVLRLAKDMSMLATPEARESGTLLPPHFPHAVFLASLCFWRVDYEETNDDSMPGAYNNGITRGKEIQLGESLISRHRSGMARVYKKVLERLRSVV</sequence>
<proteinExistence type="predicted"/>
<dbReference type="PROSITE" id="PS00463">
    <property type="entry name" value="ZN2_CY6_FUNGAL_1"/>
    <property type="match status" value="1"/>
</dbReference>
<dbReference type="SUPFAM" id="SSF57701">
    <property type="entry name" value="Zn2/Cys6 DNA-binding domain"/>
    <property type="match status" value="1"/>
</dbReference>
<evidence type="ECO:0000313" key="8">
    <source>
        <dbReference type="EMBL" id="KIW38848.1"/>
    </source>
</evidence>
<evidence type="ECO:0000256" key="1">
    <source>
        <dbReference type="ARBA" id="ARBA00022723"/>
    </source>
</evidence>
<gene>
    <name evidence="8" type="ORF">PV06_08678</name>
</gene>
<dbReference type="GO" id="GO:0003677">
    <property type="term" value="F:DNA binding"/>
    <property type="evidence" value="ECO:0007669"/>
    <property type="project" value="UniProtKB-KW"/>
</dbReference>